<dbReference type="GO" id="GO:0016020">
    <property type="term" value="C:membrane"/>
    <property type="evidence" value="ECO:0007669"/>
    <property type="project" value="UniProtKB-SubCell"/>
</dbReference>
<proteinExistence type="predicted"/>
<dbReference type="Pfam" id="PF00924">
    <property type="entry name" value="MS_channel_2nd"/>
    <property type="match status" value="1"/>
</dbReference>
<dbReference type="PANTHER" id="PTHR30221">
    <property type="entry name" value="SMALL-CONDUCTANCE MECHANOSENSITIVE CHANNEL"/>
    <property type="match status" value="1"/>
</dbReference>
<protein>
    <submittedName>
        <fullName evidence="7">Small-conductance mechanosensitive channel</fullName>
    </submittedName>
</protein>
<dbReference type="Gene3D" id="2.30.30.60">
    <property type="match status" value="1"/>
</dbReference>
<organism evidence="7 8">
    <name type="scientific">Halapricum desulfuricans</name>
    <dbReference type="NCBI Taxonomy" id="2841257"/>
    <lineage>
        <taxon>Archaea</taxon>
        <taxon>Methanobacteriati</taxon>
        <taxon>Methanobacteriota</taxon>
        <taxon>Stenosarchaea group</taxon>
        <taxon>Halobacteria</taxon>
        <taxon>Halobacteriales</taxon>
        <taxon>Haloarculaceae</taxon>
        <taxon>Halapricum</taxon>
    </lineage>
</organism>
<reference evidence="7 8" key="1">
    <citation type="submission" date="2020-11" db="EMBL/GenBank/DDBJ databases">
        <title>Carbohydrate-dependent, anaerobic sulfur respiration: A novel catabolism in halophilic archaea.</title>
        <authorList>
            <person name="Sorokin D.Y."/>
            <person name="Messina E."/>
            <person name="Smedile F."/>
            <person name="La Cono V."/>
            <person name="Hallsworth J.E."/>
            <person name="Yakimov M.M."/>
        </authorList>
    </citation>
    <scope>NUCLEOTIDE SEQUENCE [LARGE SCALE GENOMIC DNA]</scope>
    <source>
        <strain evidence="7 8">HSR-Est</strain>
    </source>
</reference>
<feature type="domain" description="Mechanosensitive ion channel MscS" evidence="6">
    <location>
        <begin position="115"/>
        <end position="172"/>
    </location>
</feature>
<evidence type="ECO:0000256" key="5">
    <source>
        <dbReference type="SAM" id="Phobius"/>
    </source>
</evidence>
<dbReference type="InterPro" id="IPR010920">
    <property type="entry name" value="LSM_dom_sf"/>
</dbReference>
<dbReference type="GeneID" id="68857234"/>
<evidence type="ECO:0000313" key="8">
    <source>
        <dbReference type="Proteomes" id="UP000663292"/>
    </source>
</evidence>
<dbReference type="InterPro" id="IPR023408">
    <property type="entry name" value="MscS_beta-dom_sf"/>
</dbReference>
<dbReference type="Proteomes" id="UP000663292">
    <property type="component" value="Chromosome"/>
</dbReference>
<keyword evidence="8" id="KW-1185">Reference proteome</keyword>
<feature type="transmembrane region" description="Helical" evidence="5">
    <location>
        <begin position="62"/>
        <end position="79"/>
    </location>
</feature>
<evidence type="ECO:0000256" key="4">
    <source>
        <dbReference type="ARBA" id="ARBA00023136"/>
    </source>
</evidence>
<comment type="subcellular location">
    <subcellularLocation>
        <location evidence="1">Membrane</location>
    </subcellularLocation>
</comment>
<evidence type="ECO:0000256" key="3">
    <source>
        <dbReference type="ARBA" id="ARBA00022989"/>
    </source>
</evidence>
<dbReference type="RefSeq" id="WP_229122084.1">
    <property type="nucleotide sequence ID" value="NZ_CP064791.1"/>
</dbReference>
<dbReference type="Gene3D" id="1.10.287.1260">
    <property type="match status" value="1"/>
</dbReference>
<name>A0A897NPH1_9EURY</name>
<dbReference type="GO" id="GO:0008381">
    <property type="term" value="F:mechanosensitive monoatomic ion channel activity"/>
    <property type="evidence" value="ECO:0007669"/>
    <property type="project" value="InterPro"/>
</dbReference>
<keyword evidence="2 5" id="KW-0812">Transmembrane</keyword>
<dbReference type="AlphaFoldDB" id="A0A897NPH1"/>
<dbReference type="InterPro" id="IPR006685">
    <property type="entry name" value="MscS_channel_2nd"/>
</dbReference>
<feature type="transmembrane region" description="Helical" evidence="5">
    <location>
        <begin position="29"/>
        <end position="50"/>
    </location>
</feature>
<evidence type="ECO:0000256" key="1">
    <source>
        <dbReference type="ARBA" id="ARBA00004370"/>
    </source>
</evidence>
<evidence type="ECO:0000259" key="6">
    <source>
        <dbReference type="Pfam" id="PF00924"/>
    </source>
</evidence>
<evidence type="ECO:0000256" key="2">
    <source>
        <dbReference type="ARBA" id="ARBA00022692"/>
    </source>
</evidence>
<keyword evidence="4 5" id="KW-0472">Membrane</keyword>
<evidence type="ECO:0000313" key="7">
    <source>
        <dbReference type="EMBL" id="QSG14141.1"/>
    </source>
</evidence>
<accession>A0A897NPH1</accession>
<dbReference type="InterPro" id="IPR045275">
    <property type="entry name" value="MscS_archaea/bacteria_type"/>
</dbReference>
<feature type="transmembrane region" description="Helical" evidence="5">
    <location>
        <begin position="85"/>
        <end position="107"/>
    </location>
</feature>
<gene>
    <name evidence="7" type="primary">mscS3</name>
    <name evidence="7" type="ORF">HSEST_0594</name>
</gene>
<keyword evidence="3 5" id="KW-1133">Transmembrane helix</keyword>
<dbReference type="SUPFAM" id="SSF50182">
    <property type="entry name" value="Sm-like ribonucleoproteins"/>
    <property type="match status" value="1"/>
</dbReference>
<dbReference type="EMBL" id="CP064791">
    <property type="protein sequence ID" value="QSG14141.1"/>
    <property type="molecule type" value="Genomic_DNA"/>
</dbReference>
<dbReference type="PANTHER" id="PTHR30221:SF1">
    <property type="entry name" value="SMALL-CONDUCTANCE MECHANOSENSITIVE CHANNEL"/>
    <property type="match status" value="1"/>
</dbReference>
<sequence length="185" mass="19459">MFGDPIAAITVESVFESFRADLARAIPRVVSGLLFVVVAYLGIEIVTAVLRSALGRIYGDDQALIADLLVLIVTVFLWFGSGLTLLSILGMGAIAASLGTAAGFIALGISYALSNMIADTVAGVYLLRDPDFNPGDTVTTESVTGVVESIGLRKSRLRLGDGDVVVLANRNVESRWTLTSEPGPE</sequence>